<dbReference type="RefSeq" id="YP_009173794.1">
    <property type="nucleotide sequence ID" value="NC_003390.2"/>
</dbReference>
<organism evidence="1 2">
    <name type="scientific">Synechococcus phage P60</name>
    <dbReference type="NCBI Taxonomy" id="2905923"/>
    <lineage>
        <taxon>Viruses</taxon>
        <taxon>Duplodnaviria</taxon>
        <taxon>Heunggongvirae</taxon>
        <taxon>Uroviricota</taxon>
        <taxon>Caudoviricetes</taxon>
        <taxon>Autographivirales</taxon>
        <taxon>Tiilvirus</taxon>
        <taxon>Tiilvirus P60</taxon>
    </lineage>
</organism>
<accession>L0CQL4</accession>
<keyword evidence="2" id="KW-1185">Reference proteome</keyword>
<gene>
    <name evidence="1" type="ORF">P60_gp06</name>
</gene>
<protein>
    <submittedName>
        <fullName evidence="1">Uncharacterized protein</fullName>
    </submittedName>
</protein>
<sequence>MIKFVTPLVTSLTLVAALAAGPAGAAPKARTYENPHKNVLRTVVRAGFNVQFDKGECLKNPNLFGYVAPGPKIFMICLRNARFAGQAYRTIRHEALHVAQYCNGWRPLKPDLSDYFISRAQDNGWHILGYPEHQWRVEAEARVLADWYSAQEVTRTLRKYCF</sequence>
<dbReference type="Proteomes" id="UP000001761">
    <property type="component" value="Segment"/>
</dbReference>
<proteinExistence type="predicted"/>
<dbReference type="GeneID" id="26066746"/>
<evidence type="ECO:0000313" key="2">
    <source>
        <dbReference type="Proteomes" id="UP000001761"/>
    </source>
</evidence>
<evidence type="ECO:0000313" key="1">
    <source>
        <dbReference type="EMBL" id="AGA17875.1"/>
    </source>
</evidence>
<dbReference type="EMBL" id="AF338467">
    <property type="protein sequence ID" value="AGA17875.1"/>
    <property type="molecule type" value="Genomic_DNA"/>
</dbReference>
<reference evidence="1 2" key="1">
    <citation type="journal article" date="2002" name="Appl. Environ. Microbiol.">
        <title>Genomic sequence and evolution of marine cyanophage P60: a new insight on lytic and lysogenic phages.</title>
        <authorList>
            <person name="Chen F."/>
            <person name="Lu J."/>
        </authorList>
    </citation>
    <scope>NUCLEOTIDE SEQUENCE</scope>
</reference>
<name>L0CQL4_9CAUD</name>
<dbReference type="OrthoDB" id="37337at10239"/>
<dbReference type="KEGG" id="vg:26066746"/>